<sequence length="166" mass="18356">MASMKSVYVCGLLIIISTLFGPLNAADIITKTQFISDDINEALLSSDGRFKLGFFSPGNSVRHVGIWYRFLEKQVVWVANREIPVKNNSTGILKIAKDGNLAVFNGTAKNDPLWSTNISMETTNSSAKLLPSGNLVLVIKNESANNRETIIWQSFDYPTDTILPEM</sequence>
<dbReference type="EMBL" id="JAUESC010000385">
    <property type="protein sequence ID" value="KAK0579882.1"/>
    <property type="molecule type" value="Genomic_DNA"/>
</dbReference>
<feature type="chain" id="PRO_5041386433" description="Bulb-type lectin domain-containing protein" evidence="4">
    <location>
        <begin position="26"/>
        <end position="166"/>
    </location>
</feature>
<evidence type="ECO:0000259" key="5">
    <source>
        <dbReference type="PROSITE" id="PS50927"/>
    </source>
</evidence>
<dbReference type="InterPro" id="IPR001480">
    <property type="entry name" value="Bulb-type_lectin_dom"/>
</dbReference>
<dbReference type="Gene3D" id="2.90.10.10">
    <property type="entry name" value="Bulb-type lectin domain"/>
    <property type="match status" value="1"/>
</dbReference>
<dbReference type="SUPFAM" id="SSF51110">
    <property type="entry name" value="alpha-D-mannose-specific plant lectins"/>
    <property type="match status" value="1"/>
</dbReference>
<gene>
    <name evidence="6" type="ORF">LWI29_033038</name>
</gene>
<reference evidence="6" key="2">
    <citation type="submission" date="2023-06" db="EMBL/GenBank/DDBJ databases">
        <authorList>
            <person name="Swenson N.G."/>
            <person name="Wegrzyn J.L."/>
            <person name="Mcevoy S.L."/>
        </authorList>
    </citation>
    <scope>NUCLEOTIDE SEQUENCE</scope>
    <source>
        <strain evidence="6">NS2018</strain>
        <tissue evidence="6">Leaf</tissue>
    </source>
</reference>
<dbReference type="PANTHER" id="PTHR32444:SF235">
    <property type="entry name" value="OS01G0783900 PROTEIN"/>
    <property type="match status" value="1"/>
</dbReference>
<evidence type="ECO:0000313" key="7">
    <source>
        <dbReference type="Proteomes" id="UP001168877"/>
    </source>
</evidence>
<evidence type="ECO:0000313" key="6">
    <source>
        <dbReference type="EMBL" id="KAK0579882.1"/>
    </source>
</evidence>
<organism evidence="6 7">
    <name type="scientific">Acer saccharum</name>
    <name type="common">Sugar maple</name>
    <dbReference type="NCBI Taxonomy" id="4024"/>
    <lineage>
        <taxon>Eukaryota</taxon>
        <taxon>Viridiplantae</taxon>
        <taxon>Streptophyta</taxon>
        <taxon>Embryophyta</taxon>
        <taxon>Tracheophyta</taxon>
        <taxon>Spermatophyta</taxon>
        <taxon>Magnoliopsida</taxon>
        <taxon>eudicotyledons</taxon>
        <taxon>Gunneridae</taxon>
        <taxon>Pentapetalae</taxon>
        <taxon>rosids</taxon>
        <taxon>malvids</taxon>
        <taxon>Sapindales</taxon>
        <taxon>Sapindaceae</taxon>
        <taxon>Hippocastanoideae</taxon>
        <taxon>Acereae</taxon>
        <taxon>Acer</taxon>
    </lineage>
</organism>
<keyword evidence="2" id="KW-1015">Disulfide bond</keyword>
<name>A0AA39VH31_ACESA</name>
<comment type="caution">
    <text evidence="6">The sequence shown here is derived from an EMBL/GenBank/DDBJ whole genome shotgun (WGS) entry which is preliminary data.</text>
</comment>
<dbReference type="AlphaFoldDB" id="A0AA39VH31"/>
<keyword evidence="7" id="KW-1185">Reference proteome</keyword>
<evidence type="ECO:0000256" key="1">
    <source>
        <dbReference type="ARBA" id="ARBA00022729"/>
    </source>
</evidence>
<dbReference type="SMART" id="SM00108">
    <property type="entry name" value="B_lectin"/>
    <property type="match status" value="1"/>
</dbReference>
<accession>A0AA39VH31</accession>
<evidence type="ECO:0000256" key="4">
    <source>
        <dbReference type="SAM" id="SignalP"/>
    </source>
</evidence>
<dbReference type="CDD" id="cd00028">
    <property type="entry name" value="B_lectin"/>
    <property type="match status" value="1"/>
</dbReference>
<feature type="signal peptide" evidence="4">
    <location>
        <begin position="1"/>
        <end position="25"/>
    </location>
</feature>
<evidence type="ECO:0000256" key="3">
    <source>
        <dbReference type="ARBA" id="ARBA00023180"/>
    </source>
</evidence>
<dbReference type="PANTHER" id="PTHR32444">
    <property type="entry name" value="BULB-TYPE LECTIN DOMAIN-CONTAINING PROTEIN"/>
    <property type="match status" value="1"/>
</dbReference>
<evidence type="ECO:0000256" key="2">
    <source>
        <dbReference type="ARBA" id="ARBA00023157"/>
    </source>
</evidence>
<dbReference type="Proteomes" id="UP001168877">
    <property type="component" value="Unassembled WGS sequence"/>
</dbReference>
<keyword evidence="3" id="KW-0325">Glycoprotein</keyword>
<dbReference type="Pfam" id="PF01453">
    <property type="entry name" value="B_lectin"/>
    <property type="match status" value="1"/>
</dbReference>
<reference evidence="6" key="1">
    <citation type="journal article" date="2022" name="Plant J.">
        <title>Strategies of tolerance reflected in two North American maple genomes.</title>
        <authorList>
            <person name="McEvoy S.L."/>
            <person name="Sezen U.U."/>
            <person name="Trouern-Trend A."/>
            <person name="McMahon S.M."/>
            <person name="Schaberg P.G."/>
            <person name="Yang J."/>
            <person name="Wegrzyn J.L."/>
            <person name="Swenson N.G."/>
        </authorList>
    </citation>
    <scope>NUCLEOTIDE SEQUENCE</scope>
    <source>
        <strain evidence="6">NS2018</strain>
    </source>
</reference>
<feature type="domain" description="Bulb-type lectin" evidence="5">
    <location>
        <begin position="28"/>
        <end position="150"/>
    </location>
</feature>
<dbReference type="PROSITE" id="PS50927">
    <property type="entry name" value="BULB_LECTIN"/>
    <property type="match status" value="1"/>
</dbReference>
<proteinExistence type="predicted"/>
<keyword evidence="1 4" id="KW-0732">Signal</keyword>
<dbReference type="InterPro" id="IPR036426">
    <property type="entry name" value="Bulb-type_lectin_dom_sf"/>
</dbReference>
<protein>
    <recommendedName>
        <fullName evidence="5">Bulb-type lectin domain-containing protein</fullName>
    </recommendedName>
</protein>